<dbReference type="KEGG" id="aswu:HUW51_12145"/>
<dbReference type="AlphaFoldDB" id="A0A7G7G8F0"/>
<evidence type="ECO:0000313" key="1">
    <source>
        <dbReference type="EMBL" id="QNF33434.1"/>
    </source>
</evidence>
<evidence type="ECO:0000313" key="2">
    <source>
        <dbReference type="Proteomes" id="UP000515237"/>
    </source>
</evidence>
<reference evidence="1 2" key="1">
    <citation type="journal article" date="2018" name="Int. J. Syst. Evol. Microbiol.">
        <title>Adhaeribacter swui sp. nov., isolated from wet mud.</title>
        <authorList>
            <person name="Kim D.U."/>
            <person name="Kim K.W."/>
            <person name="Kang M.S."/>
            <person name="Kim J.Y."/>
            <person name="Jang J.H."/>
            <person name="Kim M.K."/>
        </authorList>
    </citation>
    <scope>NUCLEOTIDE SEQUENCE [LARGE SCALE GENOMIC DNA]</scope>
    <source>
        <strain evidence="1 2">KCTC 52873</strain>
    </source>
</reference>
<sequence>MDKQLDYHDAEITKLEYLIEKNELIIRIRTHNEAIYDLRFIEILGWEFSSFEIQNHLLDFRIYNSETLPAYILEEYEVQAAYLDLMKNMNGYLFELDPATGLGGYIIALDFQENKIKTLDN</sequence>
<gene>
    <name evidence="1" type="ORF">HUW51_12145</name>
</gene>
<name>A0A7G7G8F0_9BACT</name>
<protein>
    <submittedName>
        <fullName evidence="1">Uncharacterized protein</fullName>
    </submittedName>
</protein>
<keyword evidence="2" id="KW-1185">Reference proteome</keyword>
<dbReference type="EMBL" id="CP055156">
    <property type="protein sequence ID" value="QNF33434.1"/>
    <property type="molecule type" value="Genomic_DNA"/>
</dbReference>
<organism evidence="1 2">
    <name type="scientific">Adhaeribacter swui</name>
    <dbReference type="NCBI Taxonomy" id="2086471"/>
    <lineage>
        <taxon>Bacteria</taxon>
        <taxon>Pseudomonadati</taxon>
        <taxon>Bacteroidota</taxon>
        <taxon>Cytophagia</taxon>
        <taxon>Cytophagales</taxon>
        <taxon>Hymenobacteraceae</taxon>
        <taxon>Adhaeribacter</taxon>
    </lineage>
</organism>
<dbReference type="RefSeq" id="WP_185274286.1">
    <property type="nucleotide sequence ID" value="NZ_CP055156.1"/>
</dbReference>
<proteinExistence type="predicted"/>
<dbReference type="Proteomes" id="UP000515237">
    <property type="component" value="Chromosome"/>
</dbReference>
<accession>A0A7G7G8F0</accession>